<dbReference type="SUPFAM" id="SSF48452">
    <property type="entry name" value="TPR-like"/>
    <property type="match status" value="2"/>
</dbReference>
<keyword evidence="1" id="KW-1133">Transmembrane helix</keyword>
<evidence type="ECO:0000313" key="3">
    <source>
        <dbReference type="Proteomes" id="UP000660611"/>
    </source>
</evidence>
<evidence type="ECO:0000313" key="2">
    <source>
        <dbReference type="EMBL" id="GIG49860.1"/>
    </source>
</evidence>
<reference evidence="2" key="1">
    <citation type="submission" date="2021-01" db="EMBL/GenBank/DDBJ databases">
        <title>Whole genome shotgun sequence of Dactylosporangium siamense NBRC 106093.</title>
        <authorList>
            <person name="Komaki H."/>
            <person name="Tamura T."/>
        </authorList>
    </citation>
    <scope>NUCLEOTIDE SEQUENCE</scope>
    <source>
        <strain evidence="2">NBRC 106093</strain>
    </source>
</reference>
<dbReference type="AlphaFoldDB" id="A0A919PS34"/>
<dbReference type="EMBL" id="BONQ01000125">
    <property type="protein sequence ID" value="GIG49860.1"/>
    <property type="molecule type" value="Genomic_DNA"/>
</dbReference>
<name>A0A919PS34_9ACTN</name>
<keyword evidence="1" id="KW-0472">Membrane</keyword>
<keyword evidence="3" id="KW-1185">Reference proteome</keyword>
<proteinExistence type="predicted"/>
<gene>
    <name evidence="2" type="ORF">Dsi01nite_079010</name>
</gene>
<dbReference type="Gene3D" id="1.25.40.10">
    <property type="entry name" value="Tetratricopeptide repeat domain"/>
    <property type="match status" value="2"/>
</dbReference>
<sequence>MRDSPAARRAGRGDDVSMGRTREGVVTAVVVVAAACPLTCIVAGLVDGLGPWVLAVVAVLLAGVGWLRWREVRATRAERQATDAVHELYSDALDRAERGDLTGAAERFEEALGAAGGEDYTAELLQGLAAVHLAQGALGRAVAVWLTAHRTLNDEQGADALPTLAAANGLAAALLTHGEREAAGERYRDTLARCGRLLDDAHPESVAARNGVARVTGEHAEAADLYERLFGPAHPDTRIARRQAAPEDPATARLAAGDLAGARALSAAAVDAPAGLNDYAMVLREQRDLMAAYRAYERAAELSDPLDPEHLAARDGIARVMLLQGDEANAAIELTAVLEACVARLGEQHPDTVAARRNLERLSAAPS</sequence>
<comment type="caution">
    <text evidence="2">The sequence shown here is derived from an EMBL/GenBank/DDBJ whole genome shotgun (WGS) entry which is preliminary data.</text>
</comment>
<evidence type="ECO:0008006" key="4">
    <source>
        <dbReference type="Google" id="ProtNLM"/>
    </source>
</evidence>
<keyword evidence="1" id="KW-0812">Transmembrane</keyword>
<feature type="transmembrane region" description="Helical" evidence="1">
    <location>
        <begin position="52"/>
        <end position="69"/>
    </location>
</feature>
<feature type="transmembrane region" description="Helical" evidence="1">
    <location>
        <begin position="25"/>
        <end position="46"/>
    </location>
</feature>
<accession>A0A919PS34</accession>
<evidence type="ECO:0000256" key="1">
    <source>
        <dbReference type="SAM" id="Phobius"/>
    </source>
</evidence>
<organism evidence="2 3">
    <name type="scientific">Dactylosporangium siamense</name>
    <dbReference type="NCBI Taxonomy" id="685454"/>
    <lineage>
        <taxon>Bacteria</taxon>
        <taxon>Bacillati</taxon>
        <taxon>Actinomycetota</taxon>
        <taxon>Actinomycetes</taxon>
        <taxon>Micromonosporales</taxon>
        <taxon>Micromonosporaceae</taxon>
        <taxon>Dactylosporangium</taxon>
    </lineage>
</organism>
<dbReference type="InterPro" id="IPR011990">
    <property type="entry name" value="TPR-like_helical_dom_sf"/>
</dbReference>
<protein>
    <recommendedName>
        <fullName evidence="4">Tetratricopeptide repeat protein</fullName>
    </recommendedName>
</protein>
<dbReference type="Proteomes" id="UP000660611">
    <property type="component" value="Unassembled WGS sequence"/>
</dbReference>